<dbReference type="GO" id="GO:0005524">
    <property type="term" value="F:ATP binding"/>
    <property type="evidence" value="ECO:0007669"/>
    <property type="project" value="UniProtKB-KW"/>
</dbReference>
<evidence type="ECO:0000256" key="3">
    <source>
        <dbReference type="ARBA" id="ARBA00023054"/>
    </source>
</evidence>
<organism evidence="8">
    <name type="scientific">Haemonchus placei</name>
    <name type="common">Barber's pole worm</name>
    <dbReference type="NCBI Taxonomy" id="6290"/>
    <lineage>
        <taxon>Eukaryota</taxon>
        <taxon>Metazoa</taxon>
        <taxon>Ecdysozoa</taxon>
        <taxon>Nematoda</taxon>
        <taxon>Chromadorea</taxon>
        <taxon>Rhabditida</taxon>
        <taxon>Rhabditina</taxon>
        <taxon>Rhabditomorpha</taxon>
        <taxon>Strongyloidea</taxon>
        <taxon>Trichostrongylidae</taxon>
        <taxon>Haemonchus</taxon>
    </lineage>
</organism>
<dbReference type="OrthoDB" id="2187at2759"/>
<evidence type="ECO:0000256" key="1">
    <source>
        <dbReference type="ARBA" id="ARBA00022741"/>
    </source>
</evidence>
<dbReference type="SUPFAM" id="SSF52540">
    <property type="entry name" value="P-loop containing nucleoside triphosphate hydrolases"/>
    <property type="match status" value="1"/>
</dbReference>
<evidence type="ECO:0000256" key="4">
    <source>
        <dbReference type="RuleBase" id="RU003651"/>
    </source>
</evidence>
<dbReference type="FunFam" id="3.40.50.300:FF:001025">
    <property type="entry name" value="ATPase family, AAA domain-containing 2B"/>
    <property type="match status" value="1"/>
</dbReference>
<keyword evidence="7" id="KW-1185">Reference proteome</keyword>
<dbReference type="InterPro" id="IPR003959">
    <property type="entry name" value="ATPase_AAA_core"/>
</dbReference>
<protein>
    <submittedName>
        <fullName evidence="8">AAA domain-containing protein</fullName>
    </submittedName>
</protein>
<comment type="similarity">
    <text evidence="4">Belongs to the AAA ATPase family.</text>
</comment>
<sequence length="225" mass="24896">MSFCARTKLLLLTATNSNLTVCRMLSPKSDPMLPRMSFKKKFQLISLFSPRTLRILLFLITTYSGPRKSFWQIYHKKVYESYGICPGKGILLHGPSGCGKTLLAKAVVAHSKINSIFVKGPELLSKFVGSSEGNVRKVFERARASAPCVIIFDEFDSIAPQRGSDSSGVTDRVVNQLLTEMDGVDNMSGVFVIGCSNRIDLIDSALLRPGRFDHILECSMPDEVK</sequence>
<dbReference type="GO" id="GO:0016887">
    <property type="term" value="F:ATP hydrolysis activity"/>
    <property type="evidence" value="ECO:0007669"/>
    <property type="project" value="InterPro"/>
</dbReference>
<reference evidence="8" key="1">
    <citation type="submission" date="2016-04" db="UniProtKB">
        <authorList>
            <consortium name="WormBaseParasite"/>
        </authorList>
    </citation>
    <scope>IDENTIFICATION</scope>
</reference>
<keyword evidence="1 4" id="KW-0547">Nucleotide-binding</keyword>
<dbReference type="STRING" id="6290.A0A158QJW5"/>
<evidence type="ECO:0000313" key="6">
    <source>
        <dbReference type="EMBL" id="VDO21059.1"/>
    </source>
</evidence>
<dbReference type="InterPro" id="IPR027417">
    <property type="entry name" value="P-loop_NTPase"/>
</dbReference>
<dbReference type="Proteomes" id="UP000268014">
    <property type="component" value="Unassembled WGS sequence"/>
</dbReference>
<evidence type="ECO:0000256" key="2">
    <source>
        <dbReference type="ARBA" id="ARBA00022840"/>
    </source>
</evidence>
<evidence type="ECO:0000313" key="7">
    <source>
        <dbReference type="Proteomes" id="UP000268014"/>
    </source>
</evidence>
<dbReference type="EMBL" id="UZAF01016124">
    <property type="protein sequence ID" value="VDO21059.1"/>
    <property type="molecule type" value="Genomic_DNA"/>
</dbReference>
<dbReference type="OMA" id="HPCILIM"/>
<evidence type="ECO:0000259" key="5">
    <source>
        <dbReference type="SMART" id="SM00382"/>
    </source>
</evidence>
<dbReference type="InterPro" id="IPR003593">
    <property type="entry name" value="AAA+_ATPase"/>
</dbReference>
<dbReference type="SMART" id="SM00382">
    <property type="entry name" value="AAA"/>
    <property type="match status" value="1"/>
</dbReference>
<keyword evidence="2 4" id="KW-0067">ATP-binding</keyword>
<proteinExistence type="inferred from homology"/>
<dbReference type="PANTHER" id="PTHR23077:SF171">
    <property type="entry name" value="NUCLEAR VALOSIN-CONTAINING PROTEIN-LIKE"/>
    <property type="match status" value="1"/>
</dbReference>
<evidence type="ECO:0000313" key="8">
    <source>
        <dbReference type="WBParaSite" id="HPLM_0000351901-mRNA-1"/>
    </source>
</evidence>
<dbReference type="Pfam" id="PF00004">
    <property type="entry name" value="AAA"/>
    <property type="match status" value="1"/>
</dbReference>
<gene>
    <name evidence="6" type="ORF">HPLM_LOCUS3511</name>
</gene>
<dbReference type="InterPro" id="IPR003960">
    <property type="entry name" value="ATPase_AAA_CS"/>
</dbReference>
<dbReference type="InterPro" id="IPR050168">
    <property type="entry name" value="AAA_ATPase_domain"/>
</dbReference>
<dbReference type="Gene3D" id="3.40.50.300">
    <property type="entry name" value="P-loop containing nucleotide triphosphate hydrolases"/>
    <property type="match status" value="1"/>
</dbReference>
<name>A0A158QJW5_HAEPC</name>
<feature type="domain" description="AAA+ ATPase" evidence="5">
    <location>
        <begin position="86"/>
        <end position="222"/>
    </location>
</feature>
<dbReference type="PANTHER" id="PTHR23077">
    <property type="entry name" value="AAA-FAMILY ATPASE"/>
    <property type="match status" value="1"/>
</dbReference>
<dbReference type="WBParaSite" id="HPLM_0000351901-mRNA-1">
    <property type="protein sequence ID" value="HPLM_0000351901-mRNA-1"/>
    <property type="gene ID" value="HPLM_0000351901"/>
</dbReference>
<dbReference type="AlphaFoldDB" id="A0A158QJW5"/>
<reference evidence="6 7" key="2">
    <citation type="submission" date="2018-11" db="EMBL/GenBank/DDBJ databases">
        <authorList>
            <consortium name="Pathogen Informatics"/>
        </authorList>
    </citation>
    <scope>NUCLEOTIDE SEQUENCE [LARGE SCALE GENOMIC DNA]</scope>
    <source>
        <strain evidence="6 7">MHpl1</strain>
    </source>
</reference>
<keyword evidence="3" id="KW-0175">Coiled coil</keyword>
<dbReference type="PROSITE" id="PS00674">
    <property type="entry name" value="AAA"/>
    <property type="match status" value="1"/>
</dbReference>
<accession>A0A158QJW5</accession>